<feature type="domain" description="Carbohydrate kinase PfkB" evidence="3">
    <location>
        <begin position="2"/>
        <end position="286"/>
    </location>
</feature>
<dbReference type="CDD" id="cd01166">
    <property type="entry name" value="KdgK"/>
    <property type="match status" value="1"/>
</dbReference>
<accession>A0A1G4T670</accession>
<evidence type="ECO:0000256" key="2">
    <source>
        <dbReference type="ARBA" id="ARBA00022777"/>
    </source>
</evidence>
<dbReference type="PROSITE" id="PS00583">
    <property type="entry name" value="PFKB_KINASES_1"/>
    <property type="match status" value="1"/>
</dbReference>
<dbReference type="GO" id="GO:0016301">
    <property type="term" value="F:kinase activity"/>
    <property type="evidence" value="ECO:0007669"/>
    <property type="project" value="UniProtKB-KW"/>
</dbReference>
<evidence type="ECO:0000259" key="3">
    <source>
        <dbReference type="Pfam" id="PF00294"/>
    </source>
</evidence>
<dbReference type="OrthoDB" id="9813569at2"/>
<evidence type="ECO:0000313" key="5">
    <source>
        <dbReference type="Proteomes" id="UP000198601"/>
    </source>
</evidence>
<dbReference type="STRING" id="624147.SAMN04487970_104346"/>
<dbReference type="RefSeq" id="WP_090675368.1">
    <property type="nucleotide sequence ID" value="NZ_FMTT01000043.1"/>
</dbReference>
<organism evidence="4 5">
    <name type="scientific">Paenibacillus tianmuensis</name>
    <dbReference type="NCBI Taxonomy" id="624147"/>
    <lineage>
        <taxon>Bacteria</taxon>
        <taxon>Bacillati</taxon>
        <taxon>Bacillota</taxon>
        <taxon>Bacilli</taxon>
        <taxon>Bacillales</taxon>
        <taxon>Paenibacillaceae</taxon>
        <taxon>Paenibacillus</taxon>
    </lineage>
</organism>
<gene>
    <name evidence="4" type="ORF">SAMN04487970_104346</name>
</gene>
<dbReference type="InterPro" id="IPR011611">
    <property type="entry name" value="PfkB_dom"/>
</dbReference>
<dbReference type="InterPro" id="IPR002173">
    <property type="entry name" value="Carboh/pur_kinase_PfkB_CS"/>
</dbReference>
<dbReference type="PANTHER" id="PTHR10584:SF167">
    <property type="entry name" value="PFKB DOMAIN PROTEIN"/>
    <property type="match status" value="1"/>
</dbReference>
<keyword evidence="5" id="KW-1185">Reference proteome</keyword>
<proteinExistence type="predicted"/>
<dbReference type="SUPFAM" id="SSF53613">
    <property type="entry name" value="Ribokinase-like"/>
    <property type="match status" value="1"/>
</dbReference>
<dbReference type="InterPro" id="IPR029056">
    <property type="entry name" value="Ribokinase-like"/>
</dbReference>
<evidence type="ECO:0000313" key="4">
    <source>
        <dbReference type="EMBL" id="SCW76893.1"/>
    </source>
</evidence>
<keyword evidence="2 4" id="KW-0418">Kinase</keyword>
<sequence>MITVIGDLLADIIVSKGATNFATDTDGSINICPGGQANNVAAWIAHEGVASRLIGKVGDDPFGIYLLDQAKKQGISCAVSVDPSAQTGKIVILVDQETGERSMIPDRGANLNLCESDIHGVEESDILYLSGYSFFEEMTRKAIVAAKKTAISKGIPVALDPSSTHFLRVCKDDFLRFLDGVTFLIPNYEEGVLLTGETDPYRILAALQELVPCPVLKLGADGCIFYENDVCVKLPAPKVTAVDVTGAGDSFIGSFLATYATTKDMRKSVERAIEISSQVVTRIGARPF</sequence>
<dbReference type="Pfam" id="PF00294">
    <property type="entry name" value="PfkB"/>
    <property type="match status" value="1"/>
</dbReference>
<dbReference type="Proteomes" id="UP000198601">
    <property type="component" value="Unassembled WGS sequence"/>
</dbReference>
<reference evidence="5" key="1">
    <citation type="submission" date="2016-10" db="EMBL/GenBank/DDBJ databases">
        <authorList>
            <person name="Varghese N."/>
            <person name="Submissions S."/>
        </authorList>
    </citation>
    <scope>NUCLEOTIDE SEQUENCE [LARGE SCALE GENOMIC DNA]</scope>
    <source>
        <strain evidence="5">CGMCC 1.8946</strain>
    </source>
</reference>
<dbReference type="Gene3D" id="3.40.1190.20">
    <property type="match status" value="1"/>
</dbReference>
<protein>
    <submittedName>
        <fullName evidence="4">Sugar or nucleoside kinase, ribokinase family</fullName>
    </submittedName>
</protein>
<keyword evidence="1" id="KW-0808">Transferase</keyword>
<dbReference type="AlphaFoldDB" id="A0A1G4T670"/>
<dbReference type="PANTHER" id="PTHR10584">
    <property type="entry name" value="SUGAR KINASE"/>
    <property type="match status" value="1"/>
</dbReference>
<evidence type="ECO:0000256" key="1">
    <source>
        <dbReference type="ARBA" id="ARBA00022679"/>
    </source>
</evidence>
<dbReference type="EMBL" id="FMTT01000043">
    <property type="protein sequence ID" value="SCW76893.1"/>
    <property type="molecule type" value="Genomic_DNA"/>
</dbReference>
<name>A0A1G4T670_9BACL</name>